<dbReference type="Proteomes" id="UP000319143">
    <property type="component" value="Unassembled WGS sequence"/>
</dbReference>
<comment type="caution">
    <text evidence="4">The sequence shown here is derived from an EMBL/GenBank/DDBJ whole genome shotgun (WGS) entry which is preliminary data.</text>
</comment>
<feature type="compositionally biased region" description="Polar residues" evidence="3">
    <location>
        <begin position="508"/>
        <end position="521"/>
    </location>
</feature>
<dbReference type="SUPFAM" id="SSF51126">
    <property type="entry name" value="Pectin lyase-like"/>
    <property type="match status" value="1"/>
</dbReference>
<feature type="region of interest" description="Disordered" evidence="3">
    <location>
        <begin position="428"/>
        <end position="521"/>
    </location>
</feature>
<reference evidence="4 5" key="1">
    <citation type="submission" date="2019-02" db="EMBL/GenBank/DDBJ databases">
        <title>Deep-cultivation of Planctomycetes and their phenomic and genomic characterization uncovers novel biology.</title>
        <authorList>
            <person name="Wiegand S."/>
            <person name="Jogler M."/>
            <person name="Boedeker C."/>
            <person name="Pinto D."/>
            <person name="Vollmers J."/>
            <person name="Rivas-Marin E."/>
            <person name="Kohn T."/>
            <person name="Peeters S.H."/>
            <person name="Heuer A."/>
            <person name="Rast P."/>
            <person name="Oberbeckmann S."/>
            <person name="Bunk B."/>
            <person name="Jeske O."/>
            <person name="Meyerdierks A."/>
            <person name="Storesund J.E."/>
            <person name="Kallscheuer N."/>
            <person name="Luecker S."/>
            <person name="Lage O.M."/>
            <person name="Pohl T."/>
            <person name="Merkel B.J."/>
            <person name="Hornburger P."/>
            <person name="Mueller R.-W."/>
            <person name="Bruemmer F."/>
            <person name="Labrenz M."/>
            <person name="Spormann A.M."/>
            <person name="Op Den Camp H."/>
            <person name="Overmann J."/>
            <person name="Amann R."/>
            <person name="Jetten M.S.M."/>
            <person name="Mascher T."/>
            <person name="Medema M.H."/>
            <person name="Devos D.P."/>
            <person name="Kaster A.-K."/>
            <person name="Ovreas L."/>
            <person name="Rohde M."/>
            <person name="Galperin M.Y."/>
            <person name="Jogler C."/>
        </authorList>
    </citation>
    <scope>NUCLEOTIDE SEQUENCE [LARGE SCALE GENOMIC DNA]</scope>
    <source>
        <strain evidence="4 5">Poly41</strain>
    </source>
</reference>
<dbReference type="EMBL" id="SJPV01000001">
    <property type="protein sequence ID" value="TWU41941.1"/>
    <property type="molecule type" value="Genomic_DNA"/>
</dbReference>
<sequence>MSNRFIALEYREYCHDGRETCGAFVDNLARDLARDPLLNHNLSNSRQTDGTANDMKFPSTSTILLTLGGLLGLLSGAAGDETNPANVTAFPGAEGYGAVTPGGRGGEVIAVTNTNGSGPGSLQAACNAQGPRIVVFKVSGTIDGDVKIKNDFITIAGQTAPGDGITIKGNLAIDANDVVIRYIRVRTDHDGDALGGRYRKNIIVDHVSASWSSDEVFSLYHNENVTIQWCMITEACAKADGSHRFGGIWGNQHATYHHNLIAHNDSRNPRWASGCGYNDYRNNLLYNWGYQSCYGGEAHQKGDRRKPPIEFSAINMIANYYKPGPATRSDVKDCIASPSSRGDGDYGDWHVADNYVDGFPEVTADNWSGVKGKSFTKLASPWQALPIHQQSAQAAYTTVLEQSGCSLPKRDSIDTRIIEEVRNGTATHGNNGIITTPEDVGGWPELRSAEAPLDSDGDGMPDDWETEFGLDANQAEDNSSDKDGDGFTNVEEYLNGTDPTEFIDYTKSENNINSLENSDAK</sequence>
<evidence type="ECO:0008006" key="6">
    <source>
        <dbReference type="Google" id="ProtNLM"/>
    </source>
</evidence>
<dbReference type="Gene3D" id="2.160.20.10">
    <property type="entry name" value="Single-stranded right-handed beta-helix, Pectin lyase-like"/>
    <property type="match status" value="1"/>
</dbReference>
<dbReference type="PANTHER" id="PTHR42970:SF1">
    <property type="entry name" value="PECTATE LYASE C-RELATED"/>
    <property type="match status" value="1"/>
</dbReference>
<evidence type="ECO:0000256" key="1">
    <source>
        <dbReference type="ARBA" id="ARBA00022723"/>
    </source>
</evidence>
<organism evidence="4 5">
    <name type="scientific">Novipirellula artificiosorum</name>
    <dbReference type="NCBI Taxonomy" id="2528016"/>
    <lineage>
        <taxon>Bacteria</taxon>
        <taxon>Pseudomonadati</taxon>
        <taxon>Planctomycetota</taxon>
        <taxon>Planctomycetia</taxon>
        <taxon>Pirellulales</taxon>
        <taxon>Pirellulaceae</taxon>
        <taxon>Novipirellula</taxon>
    </lineage>
</organism>
<name>A0A5C6E2V0_9BACT</name>
<dbReference type="PANTHER" id="PTHR42970">
    <property type="entry name" value="PECTATE LYASE C-RELATED"/>
    <property type="match status" value="1"/>
</dbReference>
<evidence type="ECO:0000256" key="3">
    <source>
        <dbReference type="SAM" id="MobiDB-lite"/>
    </source>
</evidence>
<protein>
    <recommendedName>
        <fullName evidence="6">Pectate lyase</fullName>
    </recommendedName>
</protein>
<gene>
    <name evidence="4" type="ORF">Poly41_02370</name>
</gene>
<evidence type="ECO:0000313" key="5">
    <source>
        <dbReference type="Proteomes" id="UP000319143"/>
    </source>
</evidence>
<evidence type="ECO:0000256" key="2">
    <source>
        <dbReference type="ARBA" id="ARBA00023180"/>
    </source>
</evidence>
<feature type="compositionally biased region" description="Acidic residues" evidence="3">
    <location>
        <begin position="453"/>
        <end position="468"/>
    </location>
</feature>
<dbReference type="InterPro" id="IPR052063">
    <property type="entry name" value="Polysaccharide_Lyase_1"/>
</dbReference>
<proteinExistence type="predicted"/>
<keyword evidence="2" id="KW-0325">Glycoprotein</keyword>
<dbReference type="InterPro" id="IPR012334">
    <property type="entry name" value="Pectin_lyas_fold"/>
</dbReference>
<dbReference type="GO" id="GO:0046872">
    <property type="term" value="F:metal ion binding"/>
    <property type="evidence" value="ECO:0007669"/>
    <property type="project" value="UniProtKB-KW"/>
</dbReference>
<dbReference type="InterPro" id="IPR011050">
    <property type="entry name" value="Pectin_lyase_fold/virulence"/>
</dbReference>
<keyword evidence="1" id="KW-0479">Metal-binding</keyword>
<keyword evidence="5" id="KW-1185">Reference proteome</keyword>
<evidence type="ECO:0000313" key="4">
    <source>
        <dbReference type="EMBL" id="TWU41941.1"/>
    </source>
</evidence>
<accession>A0A5C6E2V0</accession>
<dbReference type="AlphaFoldDB" id="A0A5C6E2V0"/>